<accession>A0ABR2DH59</accession>
<name>A0ABR2DH59_9ROSI</name>
<proteinExistence type="predicted"/>
<protein>
    <submittedName>
        <fullName evidence="1">Uncharacterized protein</fullName>
    </submittedName>
</protein>
<organism evidence="1 2">
    <name type="scientific">Hibiscus sabdariffa</name>
    <name type="common">roselle</name>
    <dbReference type="NCBI Taxonomy" id="183260"/>
    <lineage>
        <taxon>Eukaryota</taxon>
        <taxon>Viridiplantae</taxon>
        <taxon>Streptophyta</taxon>
        <taxon>Embryophyta</taxon>
        <taxon>Tracheophyta</taxon>
        <taxon>Spermatophyta</taxon>
        <taxon>Magnoliopsida</taxon>
        <taxon>eudicotyledons</taxon>
        <taxon>Gunneridae</taxon>
        <taxon>Pentapetalae</taxon>
        <taxon>rosids</taxon>
        <taxon>malvids</taxon>
        <taxon>Malvales</taxon>
        <taxon>Malvaceae</taxon>
        <taxon>Malvoideae</taxon>
        <taxon>Hibiscus</taxon>
    </lineage>
</organism>
<dbReference type="EMBL" id="JBBPBM010000028">
    <property type="protein sequence ID" value="KAK8537684.1"/>
    <property type="molecule type" value="Genomic_DNA"/>
</dbReference>
<evidence type="ECO:0000313" key="1">
    <source>
        <dbReference type="EMBL" id="KAK8537684.1"/>
    </source>
</evidence>
<gene>
    <name evidence="1" type="ORF">V6N12_043836</name>
</gene>
<reference evidence="1 2" key="1">
    <citation type="journal article" date="2024" name="G3 (Bethesda)">
        <title>Genome assembly of Hibiscus sabdariffa L. provides insights into metabolisms of medicinal natural products.</title>
        <authorList>
            <person name="Kim T."/>
        </authorList>
    </citation>
    <scope>NUCLEOTIDE SEQUENCE [LARGE SCALE GENOMIC DNA]</scope>
    <source>
        <strain evidence="1">TK-2024</strain>
        <tissue evidence="1">Old leaves</tissue>
    </source>
</reference>
<dbReference type="Proteomes" id="UP001472677">
    <property type="component" value="Unassembled WGS sequence"/>
</dbReference>
<keyword evidence="2" id="KW-1185">Reference proteome</keyword>
<evidence type="ECO:0000313" key="2">
    <source>
        <dbReference type="Proteomes" id="UP001472677"/>
    </source>
</evidence>
<sequence>MATGIHLSQLHAHTRWRCAFGGHNDSQLQYNVSLAGEFDGNNGLRQISANSNLSASTNHLFPGDGNAKTIDELVSIREIE</sequence>
<comment type="caution">
    <text evidence="1">The sequence shown here is derived from an EMBL/GenBank/DDBJ whole genome shotgun (WGS) entry which is preliminary data.</text>
</comment>